<evidence type="ECO:0000313" key="4">
    <source>
        <dbReference type="Proteomes" id="UP000029839"/>
    </source>
</evidence>
<dbReference type="EMBL" id="AXCY01000002">
    <property type="protein sequence ID" value="KGM12623.1"/>
    <property type="molecule type" value="Genomic_DNA"/>
</dbReference>
<reference evidence="3 4" key="1">
    <citation type="submission" date="2013-08" db="EMBL/GenBank/DDBJ databases">
        <title>Genome sequencing of Cellulomonas carbonis T26.</title>
        <authorList>
            <person name="Chen F."/>
            <person name="Li Y."/>
            <person name="Wang G."/>
        </authorList>
    </citation>
    <scope>NUCLEOTIDE SEQUENCE [LARGE SCALE GENOMIC DNA]</scope>
    <source>
        <strain evidence="3 4">T26</strain>
    </source>
</reference>
<evidence type="ECO:0008006" key="5">
    <source>
        <dbReference type="Google" id="ProtNLM"/>
    </source>
</evidence>
<accession>A0A0A0BW54</accession>
<dbReference type="Proteomes" id="UP000029839">
    <property type="component" value="Unassembled WGS sequence"/>
</dbReference>
<evidence type="ECO:0000256" key="1">
    <source>
        <dbReference type="SAM" id="MobiDB-lite"/>
    </source>
</evidence>
<evidence type="ECO:0000313" key="3">
    <source>
        <dbReference type="EMBL" id="KGM12623.1"/>
    </source>
</evidence>
<comment type="caution">
    <text evidence="3">The sequence shown here is derived from an EMBL/GenBank/DDBJ whole genome shotgun (WGS) entry which is preliminary data.</text>
</comment>
<feature type="transmembrane region" description="Helical" evidence="2">
    <location>
        <begin position="94"/>
        <end position="114"/>
    </location>
</feature>
<protein>
    <recommendedName>
        <fullName evidence="5">DUF3159 domain-containing protein</fullName>
    </recommendedName>
</protein>
<dbReference type="OrthoDB" id="4829863at2"/>
<feature type="transmembrane region" description="Helical" evidence="2">
    <location>
        <begin position="121"/>
        <end position="139"/>
    </location>
</feature>
<feature type="compositionally biased region" description="Low complexity" evidence="1">
    <location>
        <begin position="16"/>
        <end position="30"/>
    </location>
</feature>
<organism evidence="3 4">
    <name type="scientific">Cellulomonas carbonis T26</name>
    <dbReference type="NCBI Taxonomy" id="947969"/>
    <lineage>
        <taxon>Bacteria</taxon>
        <taxon>Bacillati</taxon>
        <taxon>Actinomycetota</taxon>
        <taxon>Actinomycetes</taxon>
        <taxon>Micrococcales</taxon>
        <taxon>Cellulomonadaceae</taxon>
        <taxon>Cellulomonas</taxon>
    </lineage>
</organism>
<name>A0A0A0BW54_9CELL</name>
<keyword evidence="2" id="KW-0472">Membrane</keyword>
<gene>
    <name evidence="3" type="ORF">N868_07095</name>
</gene>
<dbReference type="AlphaFoldDB" id="A0A0A0BW54"/>
<feature type="transmembrane region" description="Helical" evidence="2">
    <location>
        <begin position="224"/>
        <end position="247"/>
    </location>
</feature>
<feature type="transmembrane region" description="Helical" evidence="2">
    <location>
        <begin position="145"/>
        <end position="167"/>
    </location>
</feature>
<feature type="transmembrane region" description="Helical" evidence="2">
    <location>
        <begin position="69"/>
        <end position="88"/>
    </location>
</feature>
<dbReference type="InterPro" id="IPR016566">
    <property type="entry name" value="UCP010219"/>
</dbReference>
<proteinExistence type="predicted"/>
<feature type="transmembrane region" description="Helical" evidence="2">
    <location>
        <begin position="194"/>
        <end position="218"/>
    </location>
</feature>
<keyword evidence="4" id="KW-1185">Reference proteome</keyword>
<keyword evidence="2" id="KW-1133">Transmembrane helix</keyword>
<dbReference type="Pfam" id="PF11361">
    <property type="entry name" value="DUF3159"/>
    <property type="match status" value="1"/>
</dbReference>
<reference evidence="3 4" key="2">
    <citation type="journal article" date="2015" name="Stand. Genomic Sci.">
        <title>Draft genome sequence of Cellulomonas carbonis T26(T) and comparative analysis of six Cellulomonas genomes.</title>
        <authorList>
            <person name="Zhuang W."/>
            <person name="Zhang S."/>
            <person name="Xia X."/>
            <person name="Wang G."/>
        </authorList>
    </citation>
    <scope>NUCLEOTIDE SEQUENCE [LARGE SCALE GENOMIC DNA]</scope>
    <source>
        <strain evidence="3 4">T26</strain>
    </source>
</reference>
<feature type="region of interest" description="Disordered" evidence="1">
    <location>
        <begin position="1"/>
        <end position="47"/>
    </location>
</feature>
<sequence>MSQHPAVDARRHQHLGTPTAAPGPTTSAPTTPHPRHPSASTTARRVLGMPDLAPESAARAAARRTLERVGGPVGLAVATAPVVAFVATDAAAGLGPAVVALGITALAGATVRVARREPTGAAVGGVVVAAVCATVAALAGEARAFFLPTMALPAVFVVAYLVAFAAGRPLAGLMVNRIAGGPRDWVHHPALRRVYVVSSLIGLAMASANLVGRVAFYLADEPGALAAIQVGAMTAFALHFAVTLVVARRADDGAPAGALPSAVAATSSSPR</sequence>
<evidence type="ECO:0000256" key="2">
    <source>
        <dbReference type="SAM" id="Phobius"/>
    </source>
</evidence>
<keyword evidence="2" id="KW-0812">Transmembrane</keyword>
<dbReference type="RefSeq" id="WP_052425772.1">
    <property type="nucleotide sequence ID" value="NZ_AXCY01000002.1"/>
</dbReference>